<evidence type="ECO:0000313" key="1">
    <source>
        <dbReference type="EMBL" id="GAA4260556.1"/>
    </source>
</evidence>
<reference evidence="2" key="1">
    <citation type="journal article" date="2019" name="Int. J. Syst. Evol. Microbiol.">
        <title>The Global Catalogue of Microorganisms (GCM) 10K type strain sequencing project: providing services to taxonomists for standard genome sequencing and annotation.</title>
        <authorList>
            <consortium name="The Broad Institute Genomics Platform"/>
            <consortium name="The Broad Institute Genome Sequencing Center for Infectious Disease"/>
            <person name="Wu L."/>
            <person name="Ma J."/>
        </authorList>
    </citation>
    <scope>NUCLEOTIDE SEQUENCE [LARGE SCALE GENOMIC DNA]</scope>
    <source>
        <strain evidence="2">JCM 17441</strain>
    </source>
</reference>
<organism evidence="1 2">
    <name type="scientific">Dactylosporangium darangshiense</name>
    <dbReference type="NCBI Taxonomy" id="579108"/>
    <lineage>
        <taxon>Bacteria</taxon>
        <taxon>Bacillati</taxon>
        <taxon>Actinomycetota</taxon>
        <taxon>Actinomycetes</taxon>
        <taxon>Micromonosporales</taxon>
        <taxon>Micromonosporaceae</taxon>
        <taxon>Dactylosporangium</taxon>
    </lineage>
</organism>
<gene>
    <name evidence="1" type="ORF">GCM10022255_089650</name>
</gene>
<protein>
    <recommendedName>
        <fullName evidence="3">DUF5753 domain-containing protein</fullName>
    </recommendedName>
</protein>
<dbReference type="Proteomes" id="UP001500620">
    <property type="component" value="Unassembled WGS sequence"/>
</dbReference>
<comment type="caution">
    <text evidence="1">The sequence shown here is derived from an EMBL/GenBank/DDBJ whole genome shotgun (WGS) entry which is preliminary data.</text>
</comment>
<name>A0ABP8DNW7_9ACTN</name>
<keyword evidence="2" id="KW-1185">Reference proteome</keyword>
<accession>A0ABP8DNW7</accession>
<sequence length="96" mass="10767">MPEAVLAAIQERFHEVILGRAGSLVREQALRLPELEVLLESEQVWFPVPGMYGGFSFRFEPAGADTRLVSDSWSRVVGGSEQRHVVTATRTEQVER</sequence>
<dbReference type="RefSeq" id="WP_345137447.1">
    <property type="nucleotide sequence ID" value="NZ_BAABAT010000041.1"/>
</dbReference>
<dbReference type="EMBL" id="BAABAT010000041">
    <property type="protein sequence ID" value="GAA4260556.1"/>
    <property type="molecule type" value="Genomic_DNA"/>
</dbReference>
<proteinExistence type="predicted"/>
<evidence type="ECO:0000313" key="2">
    <source>
        <dbReference type="Proteomes" id="UP001500620"/>
    </source>
</evidence>
<evidence type="ECO:0008006" key="3">
    <source>
        <dbReference type="Google" id="ProtNLM"/>
    </source>
</evidence>